<dbReference type="SUPFAM" id="SSF53254">
    <property type="entry name" value="Phosphoglycerate mutase-like"/>
    <property type="match status" value="1"/>
</dbReference>
<organism evidence="1 2">
    <name type="scientific">Paenibacillus agricola</name>
    <dbReference type="NCBI Taxonomy" id="2716264"/>
    <lineage>
        <taxon>Bacteria</taxon>
        <taxon>Bacillati</taxon>
        <taxon>Bacillota</taxon>
        <taxon>Bacilli</taxon>
        <taxon>Bacillales</taxon>
        <taxon>Paenibacillaceae</taxon>
        <taxon>Paenibacillus</taxon>
    </lineage>
</organism>
<dbReference type="PANTHER" id="PTHR48100:SF1">
    <property type="entry name" value="HISTIDINE PHOSPHATASE FAMILY PROTEIN-RELATED"/>
    <property type="match status" value="1"/>
</dbReference>
<gene>
    <name evidence="1" type="ORF">G9U52_13040</name>
</gene>
<dbReference type="Gene3D" id="3.40.50.1240">
    <property type="entry name" value="Phosphoglycerate mutase-like"/>
    <property type="match status" value="1"/>
</dbReference>
<sequence length="203" mass="22784">MLSDEQRWDAWTRPVWEAYNRSQAGFKTVYAIRHCKAEGQAPEASLTSEGWAQAQLLDTGLAICQVDSILSSPFTRAVQTMLNVSNRTGLPIQTDERLAERVLSGEQMEDWLTALEQTFNDLELCYPGGESSRSAMQRIVSVVEDVLASAGETFILSTHGNLLSLLLAYYDDQFGFSAWKSLSNPDVYRLTFCQGLLVRIDRF</sequence>
<name>A0ABX0J5Q3_9BACL</name>
<evidence type="ECO:0000313" key="1">
    <source>
        <dbReference type="EMBL" id="NHN30760.1"/>
    </source>
</evidence>
<evidence type="ECO:0000313" key="2">
    <source>
        <dbReference type="Proteomes" id="UP001165962"/>
    </source>
</evidence>
<dbReference type="InterPro" id="IPR029033">
    <property type="entry name" value="His_PPase_superfam"/>
</dbReference>
<reference evidence="1" key="1">
    <citation type="submission" date="2020-03" db="EMBL/GenBank/DDBJ databases">
        <title>Draft sequencing of Paenibacilllus sp. S3N08.</title>
        <authorList>
            <person name="Kim D.-U."/>
        </authorList>
    </citation>
    <scope>NUCLEOTIDE SEQUENCE</scope>
    <source>
        <strain evidence="1">S3N08</strain>
    </source>
</reference>
<proteinExistence type="predicted"/>
<dbReference type="SMART" id="SM00855">
    <property type="entry name" value="PGAM"/>
    <property type="match status" value="1"/>
</dbReference>
<dbReference type="CDD" id="cd07067">
    <property type="entry name" value="HP_PGM_like"/>
    <property type="match status" value="1"/>
</dbReference>
<dbReference type="Pfam" id="PF00300">
    <property type="entry name" value="His_Phos_1"/>
    <property type="match status" value="1"/>
</dbReference>
<dbReference type="PANTHER" id="PTHR48100">
    <property type="entry name" value="BROAD-SPECIFICITY PHOSPHATASE YOR283W-RELATED"/>
    <property type="match status" value="1"/>
</dbReference>
<dbReference type="Proteomes" id="UP001165962">
    <property type="component" value="Unassembled WGS sequence"/>
</dbReference>
<protein>
    <submittedName>
        <fullName evidence="1">Histidine phosphatase family protein</fullName>
    </submittedName>
</protein>
<dbReference type="InterPro" id="IPR013078">
    <property type="entry name" value="His_Pase_superF_clade-1"/>
</dbReference>
<dbReference type="EMBL" id="JAAOIW010000004">
    <property type="protein sequence ID" value="NHN30760.1"/>
    <property type="molecule type" value="Genomic_DNA"/>
</dbReference>
<keyword evidence="2" id="KW-1185">Reference proteome</keyword>
<dbReference type="InterPro" id="IPR050275">
    <property type="entry name" value="PGM_Phosphatase"/>
</dbReference>
<accession>A0ABX0J5Q3</accession>
<comment type="caution">
    <text evidence="1">The sequence shown here is derived from an EMBL/GenBank/DDBJ whole genome shotgun (WGS) entry which is preliminary data.</text>
</comment>